<evidence type="ECO:0000256" key="1">
    <source>
        <dbReference type="SAM" id="Coils"/>
    </source>
</evidence>
<keyword evidence="3" id="KW-0472">Membrane</keyword>
<evidence type="ECO:0000256" key="2">
    <source>
        <dbReference type="SAM" id="MobiDB-lite"/>
    </source>
</evidence>
<dbReference type="EMBL" id="CYKH01001247">
    <property type="protein sequence ID" value="CUG86122.1"/>
    <property type="molecule type" value="Genomic_DNA"/>
</dbReference>
<keyword evidence="1" id="KW-0175">Coiled coil</keyword>
<evidence type="ECO:0000313" key="5">
    <source>
        <dbReference type="Proteomes" id="UP000051952"/>
    </source>
</evidence>
<dbReference type="Proteomes" id="UP000051952">
    <property type="component" value="Unassembled WGS sequence"/>
</dbReference>
<proteinExistence type="predicted"/>
<feature type="compositionally biased region" description="Pro residues" evidence="2">
    <location>
        <begin position="1574"/>
        <end position="1587"/>
    </location>
</feature>
<sequence length="1627" mass="176348">MNDYLVSLASAQCLCAGFSFNGGSCATGTATPTVSSSCAVSSAVTISYSLSTMNSWNIGVNRSRTEVNVALLSGYTFSSAVTVSLDMCAPDVSSVPDQRRLTLNISGNNFVSGATLAVALINSCGATTSKRNAVYHAFLGSNNFSLVSVDMGGTFSTGAVAMNGIVPFGHWLSFNQNRLIVYASKSITSSSDAASFDRTLVGVSVTGLTMAAPTASVGTSLNGADWSFCQTLLQNNWMMLNLTMTNQTSLPLWRNSTSFVLVGIATPTASSMESLARLQILSNTINLNITTSTTPIALLGWSNAETSSTAPPGRISDAAVGILWTSTAAANVTFQAGSIVEFNANSMYIACKNAAAYGIWQGTTESMLPATAVVVTPPLATAAPFIVLSPNAKLHFFTNWFATPKPDLARFVFAIVLTSSMDVATTSSSGSGTLRIETNQLYNVDASLFTSGVGIMIACPQFLVGFNSLVSIRDNRMWAFPTVEGNLSAPTTLRGGAFSGLSFVPYSLNTGSVAQFSSGGIAPIIMVGSVSFIVIDGNIVYIVARALQPTIMFRSITISGASSACRITGNMLFTTSAQEDPALSVRNVTMHYGPVVLQGAKSVWVFARQTVYNENFLGGIIAMSDFGALLPGTATAVCATCELVIGCTARGLFSTDSNSNPGSQLEYVVPLWGYAPRLIAAATQQPSCASSCGTPELACFVPGTREATSYQRNDYLPVCSCRCGLGYSFNRQCGPPQGLNSGSVSFTNGTFEMTLTNTVTLTKDITYSRSTSDTSTSTISITSTDSKTDTTTITTSHTDSITKSESMSPCYNYTAWETDITWPFVQVTPNYYFGNISYTSMFATALPLNISLHPPARVGEHWFDFNRPNWNSPMFNFSFVPFDFHTTESSMVMTSVEKIIGLMSTEYSIATVKSSKYEQILLRWSFVVTNYVCPLRPYFFDIELQITPVLVLVANETRDATAAAMFVAALYGNAPAAALLARAPLMTAIVACYGPMAEYEDSTSMTFYRFGSVRGQYARGGVVGNLIAVGAVIVFYLLALLFLSIITHVSSISLALRNGIESLHLKSIYVGVGLCVLQPTLAAGIALIRNPVDDNDNAIGGIAIGFSAVYVLIICYKLIFDMPDVVLVYDLIRPHQTPKSKIIKFIRYFFWPKYHFLPRNDYRRKIERMLLTEEELGKPPGTEGSHDVSLRQEETEEDNEKLTGLLKMSADEYTKSRRWERLKLGDVLIIPPPPVKEGAVLVERENSDGDPLEDVALDEVDIGHVEKPEFTDVSRQVQSEMSFEDMFNTYGAKDGGNDDDDPNAGMLGLGIITESERAGPKKKGKGPLNLIELQRIEREEEIRKAKEAAKAARESKIAEIKAKIAAEVAAQQAAAQEAKEKEEERVMVPLQVLELMRMAKSDKHDWYVLIRGWSHPRYALAPHFFAVVMGVSHGFGDDFCRQSTSLLLAVFAVELIVLLATRLRAVVLPFHRAWYIITLLFGLISSICMIVGKEAEVNEALDVAAGFALLYALSCLIRVIVDGISTIFHMRVNSEKSMSLIARGQEILDDEEVELHYTPPPLPVKPEPIEEPPRAPTPPPVKPPTPEPVVEEEVEVDWEDDPNRIFNPLGDADPVPRESDPYGDYTF</sequence>
<organism evidence="4 5">
    <name type="scientific">Bodo saltans</name>
    <name type="common">Flagellated protozoan</name>
    <dbReference type="NCBI Taxonomy" id="75058"/>
    <lineage>
        <taxon>Eukaryota</taxon>
        <taxon>Discoba</taxon>
        <taxon>Euglenozoa</taxon>
        <taxon>Kinetoplastea</taxon>
        <taxon>Metakinetoplastina</taxon>
        <taxon>Eubodonida</taxon>
        <taxon>Bodonidae</taxon>
        <taxon>Bodo</taxon>
    </lineage>
</organism>
<feature type="coiled-coil region" evidence="1">
    <location>
        <begin position="1328"/>
        <end position="1385"/>
    </location>
</feature>
<evidence type="ECO:0000313" key="4">
    <source>
        <dbReference type="EMBL" id="CUG86122.1"/>
    </source>
</evidence>
<accession>A0A0S4J6Y6</accession>
<keyword evidence="5" id="KW-1185">Reference proteome</keyword>
<reference evidence="5" key="1">
    <citation type="submission" date="2015-09" db="EMBL/GenBank/DDBJ databases">
        <authorList>
            <consortium name="Pathogen Informatics"/>
        </authorList>
    </citation>
    <scope>NUCLEOTIDE SEQUENCE [LARGE SCALE GENOMIC DNA]</scope>
    <source>
        <strain evidence="5">Lake Konstanz</strain>
    </source>
</reference>
<name>A0A0S4J6Y6_BODSA</name>
<feature type="transmembrane region" description="Helical" evidence="3">
    <location>
        <begin position="1418"/>
        <end position="1436"/>
    </location>
</feature>
<keyword evidence="3" id="KW-0812">Transmembrane</keyword>
<feature type="region of interest" description="Disordered" evidence="2">
    <location>
        <begin position="1559"/>
        <end position="1627"/>
    </location>
</feature>
<feature type="transmembrane region" description="Helical" evidence="3">
    <location>
        <begin position="1442"/>
        <end position="1461"/>
    </location>
</feature>
<feature type="region of interest" description="Disordered" evidence="2">
    <location>
        <begin position="1173"/>
        <end position="1200"/>
    </location>
</feature>
<feature type="transmembrane region" description="Helical" evidence="3">
    <location>
        <begin position="1026"/>
        <end position="1056"/>
    </location>
</feature>
<protein>
    <submittedName>
        <fullName evidence="4">Membrane-associated protein, putative</fullName>
    </submittedName>
</protein>
<feature type="compositionally biased region" description="Basic and acidic residues" evidence="2">
    <location>
        <begin position="1184"/>
        <end position="1193"/>
    </location>
</feature>
<feature type="transmembrane region" description="Helical" evidence="3">
    <location>
        <begin position="1473"/>
        <end position="1492"/>
    </location>
</feature>
<gene>
    <name evidence="4" type="ORF">BSAL_91650</name>
</gene>
<feature type="compositionally biased region" description="Acidic residues" evidence="2">
    <location>
        <begin position="1589"/>
        <end position="1600"/>
    </location>
</feature>
<feature type="transmembrane region" description="Helical" evidence="3">
    <location>
        <begin position="1504"/>
        <end position="1528"/>
    </location>
</feature>
<keyword evidence="3" id="KW-1133">Transmembrane helix</keyword>
<feature type="transmembrane region" description="Helical" evidence="3">
    <location>
        <begin position="1068"/>
        <end position="1087"/>
    </location>
</feature>
<feature type="transmembrane region" description="Helical" evidence="3">
    <location>
        <begin position="1099"/>
        <end position="1119"/>
    </location>
</feature>
<evidence type="ECO:0000256" key="3">
    <source>
        <dbReference type="SAM" id="Phobius"/>
    </source>
</evidence>
<dbReference type="VEuPathDB" id="TriTrypDB:BSAL_91650"/>